<evidence type="ECO:0008006" key="3">
    <source>
        <dbReference type="Google" id="ProtNLM"/>
    </source>
</evidence>
<evidence type="ECO:0000313" key="1">
    <source>
        <dbReference type="EMBL" id="EKY00349.1"/>
    </source>
</evidence>
<proteinExistence type="predicted"/>
<dbReference type="Proteomes" id="UP000010408">
    <property type="component" value="Unassembled WGS sequence"/>
</dbReference>
<evidence type="ECO:0000313" key="2">
    <source>
        <dbReference type="Proteomes" id="UP000010408"/>
    </source>
</evidence>
<dbReference type="PATRIC" id="fig|1127696.3.peg.1522"/>
<organism evidence="1 2">
    <name type="scientific">Porphyromonas catoniae F0037</name>
    <dbReference type="NCBI Taxonomy" id="1127696"/>
    <lineage>
        <taxon>Bacteria</taxon>
        <taxon>Pseudomonadati</taxon>
        <taxon>Bacteroidota</taxon>
        <taxon>Bacteroidia</taxon>
        <taxon>Bacteroidales</taxon>
        <taxon>Porphyromonadaceae</taxon>
        <taxon>Porphyromonas</taxon>
    </lineage>
</organism>
<dbReference type="InterPro" id="IPR025324">
    <property type="entry name" value="DUF4230"/>
</dbReference>
<name>L1NA33_9PORP</name>
<dbReference type="HOGENOM" id="CLU_1330940_0_0_10"/>
<reference evidence="1 2" key="1">
    <citation type="submission" date="2012-05" db="EMBL/GenBank/DDBJ databases">
        <authorList>
            <person name="Weinstock G."/>
            <person name="Sodergren E."/>
            <person name="Lobos E.A."/>
            <person name="Fulton L."/>
            <person name="Fulton R."/>
            <person name="Courtney L."/>
            <person name="Fronick C."/>
            <person name="O'Laughlin M."/>
            <person name="Godfrey J."/>
            <person name="Wilson R.M."/>
            <person name="Miner T."/>
            <person name="Farmer C."/>
            <person name="Delehaunty K."/>
            <person name="Cordes M."/>
            <person name="Minx P."/>
            <person name="Tomlinson C."/>
            <person name="Chen J."/>
            <person name="Wollam A."/>
            <person name="Pepin K.H."/>
            <person name="Bhonagiri V."/>
            <person name="Zhang X."/>
            <person name="Suruliraj S."/>
            <person name="Warren W."/>
            <person name="Mitreva M."/>
            <person name="Mardis E.R."/>
            <person name="Wilson R.K."/>
        </authorList>
    </citation>
    <scope>NUCLEOTIDE SEQUENCE [LARGE SCALE GENOMIC DNA]</scope>
    <source>
        <strain evidence="1 2">F0037</strain>
    </source>
</reference>
<protein>
    <recommendedName>
        <fullName evidence="3">DUF4230 domain-containing protein</fullName>
    </recommendedName>
</protein>
<accession>L1NA33</accession>
<dbReference type="STRING" id="1127696.HMPREF9134_01683"/>
<dbReference type="Pfam" id="PF14014">
    <property type="entry name" value="DUF4230"/>
    <property type="match status" value="1"/>
</dbReference>
<comment type="caution">
    <text evidence="1">The sequence shown here is derived from an EMBL/GenBank/DDBJ whole genome shotgun (WGS) entry which is preliminary data.</text>
</comment>
<dbReference type="RefSeq" id="WP_005467818.1">
    <property type="nucleotide sequence ID" value="NZ_KB291032.1"/>
</dbReference>
<dbReference type="AlphaFoldDB" id="L1NA33"/>
<dbReference type="PROSITE" id="PS51257">
    <property type="entry name" value="PROKAR_LIPOPROTEIN"/>
    <property type="match status" value="1"/>
</dbReference>
<gene>
    <name evidence="1" type="ORF">HMPREF9134_01683</name>
</gene>
<sequence>MSFSRPYTWLTFSVCLLLLTLVSCRGKSAEERTAPVQVLLTEAQGLSRLELATSELRTTLTLDPKKDGLFGWKRLLGTRETTIEIVSQASAYCDLSRLTASMVHQRNDSVLDLVLPPIEVLREMESIHRVVQREADPMRSRLTENEIEEILRKQEAKVTRFLDESLQRIRPQLLLDARRSAEAKLGSMLRELGVTVHVSLSPSDEAESLRNPSYTPTPSS</sequence>
<dbReference type="EMBL" id="AMEQ01000040">
    <property type="protein sequence ID" value="EKY00349.1"/>
    <property type="molecule type" value="Genomic_DNA"/>
</dbReference>